<protein>
    <recommendedName>
        <fullName evidence="2">Defective in cullin neddylation protein</fullName>
    </recommendedName>
</protein>
<dbReference type="GO" id="GO:0000151">
    <property type="term" value="C:ubiquitin ligase complex"/>
    <property type="evidence" value="ECO:0000318"/>
    <property type="project" value="GO_Central"/>
</dbReference>
<evidence type="ECO:0000256" key="1">
    <source>
        <dbReference type="ARBA" id="ARBA00022786"/>
    </source>
</evidence>
<dbReference type="ExpressionAtlas" id="A0A2K3E5S2">
    <property type="expression patterns" value="baseline and differential"/>
</dbReference>
<comment type="function">
    <text evidence="2">Neddylation of cullins play an essential role in the regulation of SCF-type complexes activity.</text>
</comment>
<dbReference type="PROSITE" id="PS51229">
    <property type="entry name" value="DCUN1"/>
    <property type="match status" value="1"/>
</dbReference>
<dbReference type="GO" id="GO:0032182">
    <property type="term" value="F:ubiquitin-like protein binding"/>
    <property type="evidence" value="ECO:0000318"/>
    <property type="project" value="GO_Central"/>
</dbReference>
<evidence type="ECO:0000256" key="2">
    <source>
        <dbReference type="RuleBase" id="RU410713"/>
    </source>
</evidence>
<dbReference type="Gene3D" id="1.10.238.200">
    <property type="entry name" value="Cullin, PONY binding domain"/>
    <property type="match status" value="1"/>
</dbReference>
<feature type="domain" description="DCUN1" evidence="3">
    <location>
        <begin position="47"/>
        <end position="241"/>
    </location>
</feature>
<name>A0A2K3E5S2_CHLRE</name>
<accession>A0A2K3E5S2</accession>
<dbReference type="InterPro" id="IPR014764">
    <property type="entry name" value="DCN-prot"/>
</dbReference>
<dbReference type="GeneID" id="5715095"/>
<dbReference type="InterPro" id="IPR042460">
    <property type="entry name" value="DCN1-like_PONY"/>
</dbReference>
<gene>
    <name evidence="4" type="ORF">CHLRE_01g014850v5</name>
</gene>
<organism evidence="4 5">
    <name type="scientific">Chlamydomonas reinhardtii</name>
    <name type="common">Chlamydomonas smithii</name>
    <dbReference type="NCBI Taxonomy" id="3055"/>
    <lineage>
        <taxon>Eukaryota</taxon>
        <taxon>Viridiplantae</taxon>
        <taxon>Chlorophyta</taxon>
        <taxon>core chlorophytes</taxon>
        <taxon>Chlorophyceae</taxon>
        <taxon>CS clade</taxon>
        <taxon>Chlamydomonadales</taxon>
        <taxon>Chlamydomonadaceae</taxon>
        <taxon>Chlamydomonas</taxon>
    </lineage>
</organism>
<dbReference type="PaxDb" id="3055-EDP09198"/>
<dbReference type="Gene3D" id="1.10.238.10">
    <property type="entry name" value="EF-hand"/>
    <property type="match status" value="1"/>
</dbReference>
<dbReference type="FunFam" id="1.10.238.10:FF:000030">
    <property type="entry name" value="DCN1-like protein"/>
    <property type="match status" value="1"/>
</dbReference>
<dbReference type="FunCoup" id="A0A2K3E5S2">
    <property type="interactions" value="1993"/>
</dbReference>
<proteinExistence type="predicted"/>
<dbReference type="Pfam" id="PF03556">
    <property type="entry name" value="Cullin_binding"/>
    <property type="match status" value="1"/>
</dbReference>
<reference evidence="4 5" key="1">
    <citation type="journal article" date="2007" name="Science">
        <title>The Chlamydomonas genome reveals the evolution of key animal and plant functions.</title>
        <authorList>
            <person name="Merchant S.S."/>
            <person name="Prochnik S.E."/>
            <person name="Vallon O."/>
            <person name="Harris E.H."/>
            <person name="Karpowicz S.J."/>
            <person name="Witman G.B."/>
            <person name="Terry A."/>
            <person name="Salamov A."/>
            <person name="Fritz-Laylin L.K."/>
            <person name="Marechal-Drouard L."/>
            <person name="Marshall W.F."/>
            <person name="Qu L.H."/>
            <person name="Nelson D.R."/>
            <person name="Sanderfoot A.A."/>
            <person name="Spalding M.H."/>
            <person name="Kapitonov V.V."/>
            <person name="Ren Q."/>
            <person name="Ferris P."/>
            <person name="Lindquist E."/>
            <person name="Shapiro H."/>
            <person name="Lucas S.M."/>
            <person name="Grimwood J."/>
            <person name="Schmutz J."/>
            <person name="Cardol P."/>
            <person name="Cerutti H."/>
            <person name="Chanfreau G."/>
            <person name="Chen C.L."/>
            <person name="Cognat V."/>
            <person name="Croft M.T."/>
            <person name="Dent R."/>
            <person name="Dutcher S."/>
            <person name="Fernandez E."/>
            <person name="Fukuzawa H."/>
            <person name="Gonzalez-Ballester D."/>
            <person name="Gonzalez-Halphen D."/>
            <person name="Hallmann A."/>
            <person name="Hanikenne M."/>
            <person name="Hippler M."/>
            <person name="Inwood W."/>
            <person name="Jabbari K."/>
            <person name="Kalanon M."/>
            <person name="Kuras R."/>
            <person name="Lefebvre P.A."/>
            <person name="Lemaire S.D."/>
            <person name="Lobanov A.V."/>
            <person name="Lohr M."/>
            <person name="Manuell A."/>
            <person name="Meier I."/>
            <person name="Mets L."/>
            <person name="Mittag M."/>
            <person name="Mittelmeier T."/>
            <person name="Moroney J.V."/>
            <person name="Moseley J."/>
            <person name="Napoli C."/>
            <person name="Nedelcu A.M."/>
            <person name="Niyogi K."/>
            <person name="Novoselov S.V."/>
            <person name="Paulsen I.T."/>
            <person name="Pazour G."/>
            <person name="Purton S."/>
            <person name="Ral J.P."/>
            <person name="Riano-Pachon D.M."/>
            <person name="Riekhof W."/>
            <person name="Rymarquis L."/>
            <person name="Schroda M."/>
            <person name="Stern D."/>
            <person name="Umen J."/>
            <person name="Willows R."/>
            <person name="Wilson N."/>
            <person name="Zimmer S.L."/>
            <person name="Allmer J."/>
            <person name="Balk J."/>
            <person name="Bisova K."/>
            <person name="Chen C.J."/>
            <person name="Elias M."/>
            <person name="Gendler K."/>
            <person name="Hauser C."/>
            <person name="Lamb M.R."/>
            <person name="Ledford H."/>
            <person name="Long J.C."/>
            <person name="Minagawa J."/>
            <person name="Page M.D."/>
            <person name="Pan J."/>
            <person name="Pootakham W."/>
            <person name="Roje S."/>
            <person name="Rose A."/>
            <person name="Stahlberg E."/>
            <person name="Terauchi A.M."/>
            <person name="Yang P."/>
            <person name="Ball S."/>
            <person name="Bowler C."/>
            <person name="Dieckmann C.L."/>
            <person name="Gladyshev V.N."/>
            <person name="Green P."/>
            <person name="Jorgensen R."/>
            <person name="Mayfield S."/>
            <person name="Mueller-Roeber B."/>
            <person name="Rajamani S."/>
            <person name="Sayre R.T."/>
            <person name="Brokstein P."/>
            <person name="Dubchak I."/>
            <person name="Goodstein D."/>
            <person name="Hornick L."/>
            <person name="Huang Y.W."/>
            <person name="Jhaveri J."/>
            <person name="Luo Y."/>
            <person name="Martinez D."/>
            <person name="Ngau W.C."/>
            <person name="Otillar B."/>
            <person name="Poliakov A."/>
            <person name="Porter A."/>
            <person name="Szajkowski L."/>
            <person name="Werner G."/>
            <person name="Zhou K."/>
            <person name="Grigoriev I.V."/>
            <person name="Rokhsar D.S."/>
            <person name="Grossman A.R."/>
        </authorList>
    </citation>
    <scope>NUCLEOTIDE SEQUENCE [LARGE SCALE GENOMIC DNA]</scope>
    <source>
        <strain evidence="5">CC-503</strain>
    </source>
</reference>
<keyword evidence="5" id="KW-1185">Reference proteome</keyword>
<dbReference type="OMA" id="WHMNAST"/>
<keyword evidence="1" id="KW-0833">Ubl conjugation pathway</keyword>
<evidence type="ECO:0000313" key="5">
    <source>
        <dbReference type="Proteomes" id="UP000006906"/>
    </source>
</evidence>
<dbReference type="Gramene" id="PNW88114">
    <property type="protein sequence ID" value="PNW88114"/>
    <property type="gene ID" value="CHLRE_01g014850v5"/>
</dbReference>
<sequence length="250" mass="28015">MLSEFRNATGASEKVGLGCLADSQFDCEKAIDDFFTSGMADQAGSRGGRRAAEALYRRYKEPDEDHIGVDGVQKFCEDLGVEPADIVMLVISYHMGAAVMCEYSREEFVSGLVKLGAETLTRLRSKLPELRASLAKADTFRAVYAFAYDFSREKGQKCVQLDSAVGMWRLLLESPHAGPNAWSLVDDWVAFLEARHSNRAIAKDTWQQLLDFIKSVKPDFSNFDENSAWPYLLDEFVEHMREKRAVGTST</sequence>
<dbReference type="InParanoid" id="A0A2K3E5S2"/>
<dbReference type="STRING" id="3055.A0A2K3E5S2"/>
<evidence type="ECO:0000259" key="3">
    <source>
        <dbReference type="PROSITE" id="PS51229"/>
    </source>
</evidence>
<dbReference type="Proteomes" id="UP000006906">
    <property type="component" value="Chromosome 1"/>
</dbReference>
<dbReference type="PANTHER" id="PTHR12281">
    <property type="entry name" value="RP42 RELATED"/>
    <property type="match status" value="1"/>
</dbReference>
<dbReference type="KEGG" id="cre:CHLRE_01g014850v5"/>
<dbReference type="GO" id="GO:0097602">
    <property type="term" value="F:cullin family protein binding"/>
    <property type="evidence" value="ECO:0000318"/>
    <property type="project" value="GO_Central"/>
</dbReference>
<dbReference type="GO" id="GO:0045116">
    <property type="term" value="P:protein neddylation"/>
    <property type="evidence" value="ECO:0000318"/>
    <property type="project" value="GO_Central"/>
</dbReference>
<dbReference type="AlphaFoldDB" id="A0A2K3E5S2"/>
<dbReference type="FunFam" id="1.10.238.200:FF:000004">
    <property type="entry name" value="Defective in cullin neddylation protein"/>
    <property type="match status" value="1"/>
</dbReference>
<dbReference type="RefSeq" id="XP_001689460.2">
    <property type="nucleotide sequence ID" value="XM_001689408.2"/>
</dbReference>
<dbReference type="OrthoDB" id="286637at2759"/>
<evidence type="ECO:0000313" key="4">
    <source>
        <dbReference type="EMBL" id="PNW88114.1"/>
    </source>
</evidence>
<dbReference type="EMBL" id="CM008962">
    <property type="protein sequence ID" value="PNW88114.1"/>
    <property type="molecule type" value="Genomic_DNA"/>
</dbReference>
<dbReference type="GO" id="GO:0031624">
    <property type="term" value="F:ubiquitin conjugating enzyme binding"/>
    <property type="evidence" value="ECO:0000318"/>
    <property type="project" value="GO_Central"/>
</dbReference>
<dbReference type="Pfam" id="PF14555">
    <property type="entry name" value="UBA_4"/>
    <property type="match status" value="1"/>
</dbReference>
<dbReference type="PANTHER" id="PTHR12281:SF2">
    <property type="entry name" value="DEFECTIVE IN CULLIN NEDDYLATION PROTEIN"/>
    <property type="match status" value="1"/>
</dbReference>
<dbReference type="InterPro" id="IPR005176">
    <property type="entry name" value="PONY_dom"/>
</dbReference>